<dbReference type="PANTHER" id="PTHR42776">
    <property type="entry name" value="SERINE PEPTIDASE S9 FAMILY MEMBER"/>
    <property type="match status" value="1"/>
</dbReference>
<dbReference type="AlphaFoldDB" id="B1KL09"/>
<evidence type="ECO:0000313" key="4">
    <source>
        <dbReference type="EMBL" id="ACA88815.1"/>
    </source>
</evidence>
<dbReference type="InterPro" id="IPR001375">
    <property type="entry name" value="Peptidase_S9_cat"/>
</dbReference>
<keyword evidence="5" id="KW-1185">Reference proteome</keyword>
<dbReference type="PRINTS" id="PR00862">
    <property type="entry name" value="PROLIGOPTASE"/>
</dbReference>
<dbReference type="SUPFAM" id="SSF53474">
    <property type="entry name" value="alpha/beta-Hydrolases"/>
    <property type="match status" value="1"/>
</dbReference>
<dbReference type="EMBL" id="CP000961">
    <property type="protein sequence ID" value="ACA88815.1"/>
    <property type="molecule type" value="Genomic_DNA"/>
</dbReference>
<dbReference type="PANTHER" id="PTHR42776:SF27">
    <property type="entry name" value="DIPEPTIDYL PEPTIDASE FAMILY MEMBER 6"/>
    <property type="match status" value="1"/>
</dbReference>
<feature type="signal peptide" evidence="2">
    <location>
        <begin position="1"/>
        <end position="23"/>
    </location>
</feature>
<dbReference type="RefSeq" id="WP_012327140.1">
    <property type="nucleotide sequence ID" value="NC_010506.1"/>
</dbReference>
<dbReference type="eggNOG" id="COG1506">
    <property type="taxonomic scope" value="Bacteria"/>
</dbReference>
<feature type="chain" id="PRO_5002765015" evidence="2">
    <location>
        <begin position="24"/>
        <end position="657"/>
    </location>
</feature>
<proteinExistence type="predicted"/>
<keyword evidence="1" id="KW-0378">Hydrolase</keyword>
<organism evidence="4 5">
    <name type="scientific">Shewanella woodyi (strain ATCC 51908 / MS32)</name>
    <dbReference type="NCBI Taxonomy" id="392500"/>
    <lineage>
        <taxon>Bacteria</taxon>
        <taxon>Pseudomonadati</taxon>
        <taxon>Pseudomonadota</taxon>
        <taxon>Gammaproteobacteria</taxon>
        <taxon>Alteromonadales</taxon>
        <taxon>Shewanellaceae</taxon>
        <taxon>Shewanella</taxon>
    </lineage>
</organism>
<feature type="domain" description="Peptidase S9 prolyl oligopeptidase catalytic" evidence="3">
    <location>
        <begin position="446"/>
        <end position="656"/>
    </location>
</feature>
<gene>
    <name evidence="4" type="ordered locus">Swoo_4565</name>
</gene>
<reference evidence="4 5" key="1">
    <citation type="submission" date="2008-02" db="EMBL/GenBank/DDBJ databases">
        <title>Complete sequence of Shewanella woodyi ATCC 51908.</title>
        <authorList>
            <consortium name="US DOE Joint Genome Institute"/>
            <person name="Copeland A."/>
            <person name="Lucas S."/>
            <person name="Lapidus A."/>
            <person name="Glavina del Rio T."/>
            <person name="Dalin E."/>
            <person name="Tice H."/>
            <person name="Bruce D."/>
            <person name="Goodwin L."/>
            <person name="Pitluck S."/>
            <person name="Sims D."/>
            <person name="Brettin T."/>
            <person name="Detter J.C."/>
            <person name="Han C."/>
            <person name="Kuske C.R."/>
            <person name="Schmutz J."/>
            <person name="Larimer F."/>
            <person name="Land M."/>
            <person name="Hauser L."/>
            <person name="Kyrpides N."/>
            <person name="Lykidis A."/>
            <person name="Zhao J.-S."/>
            <person name="Richardson P."/>
        </authorList>
    </citation>
    <scope>NUCLEOTIDE SEQUENCE [LARGE SCALE GENOMIC DNA]</scope>
    <source>
        <strain evidence="5">ATCC 51908 / MS32</strain>
    </source>
</reference>
<dbReference type="InterPro" id="IPR002470">
    <property type="entry name" value="Peptidase_S9A"/>
</dbReference>
<dbReference type="KEGG" id="swd:Swoo_4565"/>
<dbReference type="Pfam" id="PF00326">
    <property type="entry name" value="Peptidase_S9"/>
    <property type="match status" value="1"/>
</dbReference>
<name>B1KL09_SHEWM</name>
<dbReference type="HOGENOM" id="CLU_008615_3_1_6"/>
<sequence length="657" mass="73880" precursor="true">MTLIKLITITLLVAIGLPPQANAADKLTPEQLFSRGAEFTDVKISPEGDYISAITKHDGKKKLLILDSKTNKLTHAVFFPGNAQVRDYVWANDERIVLQIEHLKGWQDHPLYYGELFAVNADGSRPIYLFGHKSGGQQTGSHIKQNTPMRATAYILDPLPEDKKYILIKALPWGHGGSNWQENTQKVFRVNLYSGKRKKIASAPIPNANFLTDNDGEVRFVSGTRDYINYELFYRQDSKWVNVDKLTHNLNNLTPIAFTDDKDSLYVTGSESGKPEGVYLLNIKTGEQKLVSQDKVVDPSNIWINKTSKKLYAVEYENGYPEYEFIAPKDPSAKYIKQLLASLPGHQIHLVSQTNNAEKMIIKAFNDRNPGDYYLFDSKAVNLAYLFSEKKWLDPDQMADVKPIKFTSRDGIEINGYLTLPYGVDAKNLPLVVNPHGGPHGPRDWWGFDPQNQLIASQGAAVLQVNFRGSGGYGADFEHAGHQKWGTNIQYDIIDATKYVIEQGIVDKERVCIAGGSFGGYSALQSAIIEPDLFKCAIGFAGVYDLPLMFEEGDIQGRRAGERYLKQVLGDDPQVLKAMSPTYNVDKLKAKLLLVHGGDDERAPIEQFEALEEALKKHNYPFQQLVMDDEGHGFYNDEHRAKYFAEMMGFLKENLKL</sequence>
<dbReference type="SUPFAM" id="SSF82171">
    <property type="entry name" value="DPP6 N-terminal domain-like"/>
    <property type="match status" value="1"/>
</dbReference>
<evidence type="ECO:0000313" key="5">
    <source>
        <dbReference type="Proteomes" id="UP000002168"/>
    </source>
</evidence>
<dbReference type="GO" id="GO:0004252">
    <property type="term" value="F:serine-type endopeptidase activity"/>
    <property type="evidence" value="ECO:0007669"/>
    <property type="project" value="InterPro"/>
</dbReference>
<dbReference type="InterPro" id="IPR029058">
    <property type="entry name" value="AB_hydrolase_fold"/>
</dbReference>
<accession>B1KL09</accession>
<keyword evidence="2" id="KW-0732">Signal</keyword>
<evidence type="ECO:0000256" key="2">
    <source>
        <dbReference type="SAM" id="SignalP"/>
    </source>
</evidence>
<dbReference type="GO" id="GO:0006508">
    <property type="term" value="P:proteolysis"/>
    <property type="evidence" value="ECO:0007669"/>
    <property type="project" value="InterPro"/>
</dbReference>
<dbReference type="Gene3D" id="3.40.50.1820">
    <property type="entry name" value="alpha/beta hydrolase"/>
    <property type="match status" value="1"/>
</dbReference>
<protein>
    <submittedName>
        <fullName evidence="4">Peptidase S9 prolyl oligopeptidase active site domain protein</fullName>
    </submittedName>
</protein>
<evidence type="ECO:0000256" key="1">
    <source>
        <dbReference type="ARBA" id="ARBA00022801"/>
    </source>
</evidence>
<evidence type="ECO:0000259" key="3">
    <source>
        <dbReference type="Pfam" id="PF00326"/>
    </source>
</evidence>
<dbReference type="Proteomes" id="UP000002168">
    <property type="component" value="Chromosome"/>
</dbReference>
<dbReference type="STRING" id="392500.Swoo_4565"/>
<dbReference type="FunFam" id="3.40.50.1820:FF:000442">
    <property type="entry name" value="Subfamily S9C unassigned peptidase"/>
    <property type="match status" value="1"/>
</dbReference>